<dbReference type="GO" id="GO:0005634">
    <property type="term" value="C:nucleus"/>
    <property type="evidence" value="ECO:0007669"/>
    <property type="project" value="UniProtKB-SubCell"/>
</dbReference>
<feature type="compositionally biased region" description="Low complexity" evidence="7">
    <location>
        <begin position="328"/>
        <end position="342"/>
    </location>
</feature>
<dbReference type="EMBL" id="GBRD01013253">
    <property type="protein sequence ID" value="JAG52573.1"/>
    <property type="molecule type" value="Transcribed_RNA"/>
</dbReference>
<dbReference type="GO" id="GO:0031515">
    <property type="term" value="C:tRNA (m1A) methyltransferase complex"/>
    <property type="evidence" value="ECO:0007669"/>
    <property type="project" value="InterPro"/>
</dbReference>
<dbReference type="GO" id="GO:0030488">
    <property type="term" value="P:tRNA methylation"/>
    <property type="evidence" value="ECO:0007669"/>
    <property type="project" value="InterPro"/>
</dbReference>
<accession>A0A0K8SGZ9</accession>
<sequence>MDSTTGNNDLIKVGDYIVIQKQKYFKLHQLNSKCDITLGKDKVDLKAIVGQPLWTTFKMLPRNKREFGLEIATQVESLPEAVMKEVSSGNDNRNITDDGKSQLLSTEDIVAFRDSGLSAQNIVGKLRESSTTFKNKTEYSQEKYLKKKEKKYFEYIVVRKPTVRLLAQIFYDKDQFSVLGLRHDSIAQILSYANIQSNGTYALFESGTQALLGAAILDSLTGGNLVNISSGRTPPKQAILGMNFSEEKLKRFLSVRLCDFVSKLEGKEVVWGNEAKSRVNGHPKNASAVPSEKQEVSSSDGSQKIDSSLRVVEAKEPSVGEGSPGNEASVSSSDKASDSQDVTGSKKRKLVDDENQTGRPDKRPRWLETLDMAVDLLKPCGADGLIIACKEFPLNIIQKLLPYVKPSRQLVVYSLYREPLVQLYTELKKTRKDVIGLHIYENWLRSHQILTDRTHPDVTMSASGGHILVGTKVTP</sequence>
<dbReference type="Pfam" id="PF04189">
    <property type="entry name" value="Gcd10p"/>
    <property type="match status" value="1"/>
</dbReference>
<evidence type="ECO:0000256" key="4">
    <source>
        <dbReference type="ARBA" id="ARBA00022694"/>
    </source>
</evidence>
<dbReference type="AlphaFoldDB" id="A0A0K8SGZ9"/>
<evidence type="ECO:0000256" key="2">
    <source>
        <dbReference type="ARBA" id="ARBA00008320"/>
    </source>
</evidence>
<feature type="region of interest" description="Disordered" evidence="7">
    <location>
        <begin position="277"/>
        <end position="364"/>
    </location>
</feature>
<comment type="subcellular location">
    <subcellularLocation>
        <location evidence="1">Nucleus</location>
    </subcellularLocation>
</comment>
<dbReference type="PANTHER" id="PTHR12945">
    <property type="entry name" value="TRANSLATION INITIATION FACTOR EIF3-RELATED"/>
    <property type="match status" value="1"/>
</dbReference>
<keyword evidence="4" id="KW-0819">tRNA processing</keyword>
<comment type="similarity">
    <text evidence="2">Belongs to the TRM6/GCD10 family.</text>
</comment>
<evidence type="ECO:0000256" key="5">
    <source>
        <dbReference type="ARBA" id="ARBA00023242"/>
    </source>
</evidence>
<name>A0A0K8SGZ9_LYGHE</name>
<evidence type="ECO:0000256" key="1">
    <source>
        <dbReference type="ARBA" id="ARBA00004123"/>
    </source>
</evidence>
<evidence type="ECO:0000256" key="3">
    <source>
        <dbReference type="ARBA" id="ARBA00021704"/>
    </source>
</evidence>
<evidence type="ECO:0000256" key="6">
    <source>
        <dbReference type="ARBA" id="ARBA00032319"/>
    </source>
</evidence>
<keyword evidence="5" id="KW-0539">Nucleus</keyword>
<dbReference type="PANTHER" id="PTHR12945:SF0">
    <property type="entry name" value="TRNA (ADENINE(58)-N(1))-METHYLTRANSFERASE NON-CATALYTIC SUBUNIT TRM6"/>
    <property type="match status" value="1"/>
</dbReference>
<protein>
    <recommendedName>
        <fullName evidence="3">tRNA (adenine(58)-N(1))-methyltransferase non-catalytic subunit TRM6</fullName>
    </recommendedName>
    <alternativeName>
        <fullName evidence="6">tRNA(m1A58)-methyltransferase subunit TRM6</fullName>
    </alternativeName>
</protein>
<organism evidence="8">
    <name type="scientific">Lygus hesperus</name>
    <name type="common">Western plant bug</name>
    <dbReference type="NCBI Taxonomy" id="30085"/>
    <lineage>
        <taxon>Eukaryota</taxon>
        <taxon>Metazoa</taxon>
        <taxon>Ecdysozoa</taxon>
        <taxon>Arthropoda</taxon>
        <taxon>Hexapoda</taxon>
        <taxon>Insecta</taxon>
        <taxon>Pterygota</taxon>
        <taxon>Neoptera</taxon>
        <taxon>Paraneoptera</taxon>
        <taxon>Hemiptera</taxon>
        <taxon>Heteroptera</taxon>
        <taxon>Panheteroptera</taxon>
        <taxon>Cimicomorpha</taxon>
        <taxon>Miridae</taxon>
        <taxon>Mirini</taxon>
        <taxon>Lygus</taxon>
    </lineage>
</organism>
<dbReference type="InterPro" id="IPR017423">
    <property type="entry name" value="TRM6"/>
</dbReference>
<evidence type="ECO:0000313" key="8">
    <source>
        <dbReference type="EMBL" id="JAG52573.1"/>
    </source>
</evidence>
<reference evidence="8" key="1">
    <citation type="submission" date="2014-09" db="EMBL/GenBank/DDBJ databases">
        <authorList>
            <person name="Magalhaes I.L.F."/>
            <person name="Oliveira U."/>
            <person name="Santos F.R."/>
            <person name="Vidigal T.H.D.A."/>
            <person name="Brescovit A.D."/>
            <person name="Santos A.J."/>
        </authorList>
    </citation>
    <scope>NUCLEOTIDE SEQUENCE</scope>
</reference>
<feature type="compositionally biased region" description="Low complexity" evidence="7">
    <location>
        <begin position="297"/>
        <end position="308"/>
    </location>
</feature>
<proteinExistence type="inferred from homology"/>
<evidence type="ECO:0000256" key="7">
    <source>
        <dbReference type="SAM" id="MobiDB-lite"/>
    </source>
</evidence>